<name>A0ABV7LY65_9GAMM</name>
<organism evidence="1 2">
    <name type="scientific">Modicisalibacter luteus</name>
    <dbReference type="NCBI Taxonomy" id="453962"/>
    <lineage>
        <taxon>Bacteria</taxon>
        <taxon>Pseudomonadati</taxon>
        <taxon>Pseudomonadota</taxon>
        <taxon>Gammaproteobacteria</taxon>
        <taxon>Oceanospirillales</taxon>
        <taxon>Halomonadaceae</taxon>
        <taxon>Modicisalibacter</taxon>
    </lineage>
</organism>
<dbReference type="Proteomes" id="UP001595640">
    <property type="component" value="Unassembled WGS sequence"/>
</dbReference>
<sequence length="86" mass="9640">MALFLVCYELHELQEYTEFYDALESYPHCWALEGCCLIATNKNAYIVYLELAPLVGSGDSLFVCSLGGQWFGAGYQCIDVLNEKGQ</sequence>
<evidence type="ECO:0000313" key="1">
    <source>
        <dbReference type="EMBL" id="MFC3291541.1"/>
    </source>
</evidence>
<reference evidence="2" key="1">
    <citation type="journal article" date="2019" name="Int. J. Syst. Evol. Microbiol.">
        <title>The Global Catalogue of Microorganisms (GCM) 10K type strain sequencing project: providing services to taxonomists for standard genome sequencing and annotation.</title>
        <authorList>
            <consortium name="The Broad Institute Genomics Platform"/>
            <consortium name="The Broad Institute Genome Sequencing Center for Infectious Disease"/>
            <person name="Wu L."/>
            <person name="Ma J."/>
        </authorList>
    </citation>
    <scope>NUCLEOTIDE SEQUENCE [LARGE SCALE GENOMIC DNA]</scope>
    <source>
        <strain evidence="2">KCTC 12847</strain>
    </source>
</reference>
<gene>
    <name evidence="1" type="ORF">ACFOEI_05635</name>
</gene>
<evidence type="ECO:0000313" key="2">
    <source>
        <dbReference type="Proteomes" id="UP001595640"/>
    </source>
</evidence>
<dbReference type="RefSeq" id="WP_156817427.1">
    <property type="nucleotide sequence ID" value="NZ_BMXD01000005.1"/>
</dbReference>
<comment type="caution">
    <text evidence="1">The sequence shown here is derived from an EMBL/GenBank/DDBJ whole genome shotgun (WGS) entry which is preliminary data.</text>
</comment>
<dbReference type="EMBL" id="JBHRUH010000011">
    <property type="protein sequence ID" value="MFC3291541.1"/>
    <property type="molecule type" value="Genomic_DNA"/>
</dbReference>
<proteinExistence type="predicted"/>
<keyword evidence="2" id="KW-1185">Reference proteome</keyword>
<accession>A0ABV7LY65</accession>
<protein>
    <submittedName>
        <fullName evidence="1">Uncharacterized protein</fullName>
    </submittedName>
</protein>